<keyword evidence="3" id="KW-1185">Reference proteome</keyword>
<sequence length="138" mass="14776">METNPAQGRRPVSVPLLTIGTVATPAAWLLQICAGETLIAHTCFPHDMPLHMPLASSVEWGVGGMSALLFIVGLCGTGLAWRNWRRLKRSERRQTPESKDTKVEGEAFVARLGLMASGLFLFALVATDVATGLVSACT</sequence>
<gene>
    <name evidence="2" type="ORF">DWV00_16900</name>
</gene>
<dbReference type="Proteomes" id="UP000256838">
    <property type="component" value="Unassembled WGS sequence"/>
</dbReference>
<evidence type="ECO:0000313" key="3">
    <source>
        <dbReference type="Proteomes" id="UP000256838"/>
    </source>
</evidence>
<feature type="transmembrane region" description="Helical" evidence="1">
    <location>
        <begin position="108"/>
        <end position="126"/>
    </location>
</feature>
<dbReference type="OrthoDB" id="5572070at2"/>
<evidence type="ECO:0008006" key="4">
    <source>
        <dbReference type="Google" id="ProtNLM"/>
    </source>
</evidence>
<evidence type="ECO:0000313" key="2">
    <source>
        <dbReference type="EMBL" id="RDU97562.1"/>
    </source>
</evidence>
<proteinExistence type="predicted"/>
<evidence type="ECO:0000256" key="1">
    <source>
        <dbReference type="SAM" id="Phobius"/>
    </source>
</evidence>
<dbReference type="RefSeq" id="WP_115534749.1">
    <property type="nucleotide sequence ID" value="NZ_QRGA01000009.1"/>
</dbReference>
<feature type="transmembrane region" description="Helical" evidence="1">
    <location>
        <begin position="60"/>
        <end position="81"/>
    </location>
</feature>
<comment type="caution">
    <text evidence="2">The sequence shown here is derived from an EMBL/GenBank/DDBJ whole genome shotgun (WGS) entry which is preliminary data.</text>
</comment>
<dbReference type="AlphaFoldDB" id="A0A3D8JXL5"/>
<keyword evidence="1" id="KW-0472">Membrane</keyword>
<dbReference type="EMBL" id="QRGA01000009">
    <property type="protein sequence ID" value="RDU97562.1"/>
    <property type="molecule type" value="Genomic_DNA"/>
</dbReference>
<protein>
    <recommendedName>
        <fullName evidence="4">Cytochrome C oxidase subunit I</fullName>
    </recommendedName>
</protein>
<keyword evidence="1" id="KW-1133">Transmembrane helix</keyword>
<keyword evidence="1" id="KW-0812">Transmembrane</keyword>
<accession>A0A3D8JXL5</accession>
<name>A0A3D8JXL5_9BURK</name>
<reference evidence="2 3" key="1">
    <citation type="submission" date="2018-08" db="EMBL/GenBank/DDBJ databases">
        <title>Paraburkholderia sp. DHOM06 isolated from forest soil.</title>
        <authorList>
            <person name="Gao Z.-H."/>
            <person name="Qiu L.-H."/>
        </authorList>
    </citation>
    <scope>NUCLEOTIDE SEQUENCE [LARGE SCALE GENOMIC DNA]</scope>
    <source>
        <strain evidence="2 3">DHOM06</strain>
    </source>
</reference>
<organism evidence="2 3">
    <name type="scientific">Trinickia dinghuensis</name>
    <dbReference type="NCBI Taxonomy" id="2291023"/>
    <lineage>
        <taxon>Bacteria</taxon>
        <taxon>Pseudomonadati</taxon>
        <taxon>Pseudomonadota</taxon>
        <taxon>Betaproteobacteria</taxon>
        <taxon>Burkholderiales</taxon>
        <taxon>Burkholderiaceae</taxon>
        <taxon>Trinickia</taxon>
    </lineage>
</organism>
<feature type="transmembrane region" description="Helical" evidence="1">
    <location>
        <begin position="12"/>
        <end position="40"/>
    </location>
</feature>